<dbReference type="PANTHER" id="PTHR16105:SF0">
    <property type="entry name" value="RNA-BINDING REGION-CONTAINING PROTEIN 3"/>
    <property type="match status" value="1"/>
</dbReference>
<comment type="caution">
    <text evidence="9">The sequence shown here is derived from an EMBL/GenBank/DDBJ whole genome shotgun (WGS) entry which is preliminary data.</text>
</comment>
<evidence type="ECO:0000256" key="3">
    <source>
        <dbReference type="ARBA" id="ARBA00022737"/>
    </source>
</evidence>
<proteinExistence type="predicted"/>
<evidence type="ECO:0000256" key="5">
    <source>
        <dbReference type="ARBA" id="ARBA00023242"/>
    </source>
</evidence>
<accession>A0AAV1J717</accession>
<comment type="subcellular location">
    <subcellularLocation>
        <location evidence="1">Nucleus</location>
    </subcellularLocation>
</comment>
<name>A0AAV1J717_9NEOP</name>
<dbReference type="InterPro" id="IPR012677">
    <property type="entry name" value="Nucleotide-bd_a/b_plait_sf"/>
</dbReference>
<dbReference type="GO" id="GO:0005689">
    <property type="term" value="C:U12-type spliceosomal complex"/>
    <property type="evidence" value="ECO:0007669"/>
    <property type="project" value="TreeGrafter"/>
</dbReference>
<keyword evidence="3" id="KW-0677">Repeat</keyword>
<dbReference type="CDD" id="cd12239">
    <property type="entry name" value="RRM2_RBM40_like"/>
    <property type="match status" value="1"/>
</dbReference>
<dbReference type="Gene3D" id="3.30.70.330">
    <property type="match status" value="2"/>
</dbReference>
<dbReference type="InterPro" id="IPR045164">
    <property type="entry name" value="RBM41/RNPC3"/>
</dbReference>
<evidence type="ECO:0000256" key="2">
    <source>
        <dbReference type="ARBA" id="ARBA00020364"/>
    </source>
</evidence>
<feature type="domain" description="RRM" evidence="8">
    <location>
        <begin position="3"/>
        <end position="75"/>
    </location>
</feature>
<dbReference type="EMBL" id="CAVLEF010000006">
    <property type="protein sequence ID" value="CAK1544826.1"/>
    <property type="molecule type" value="Genomic_DNA"/>
</dbReference>
<dbReference type="AlphaFoldDB" id="A0AAV1J717"/>
<dbReference type="GO" id="GO:0000398">
    <property type="term" value="P:mRNA splicing, via spliceosome"/>
    <property type="evidence" value="ECO:0007669"/>
    <property type="project" value="TreeGrafter"/>
</dbReference>
<reference evidence="9 10" key="1">
    <citation type="submission" date="2023-11" db="EMBL/GenBank/DDBJ databases">
        <authorList>
            <person name="Okamura Y."/>
        </authorList>
    </citation>
    <scope>NUCLEOTIDE SEQUENCE [LARGE SCALE GENOMIC DNA]</scope>
</reference>
<protein>
    <recommendedName>
        <fullName evidence="2">RNA-binding region-containing protein 3</fullName>
    </recommendedName>
</protein>
<evidence type="ECO:0000313" key="10">
    <source>
        <dbReference type="Proteomes" id="UP001497472"/>
    </source>
</evidence>
<sequence length="428" mass="49772">MSAVLMIRHLPANLSFQDKEQLLKHYGAQKVWECRKKRNYIFASFFNKETAESVLRRLHQLEIAHRRLVVEFSSEKEPIKDCSKNVEESLCTLKIKEFQKLLNAWNPSIDFYQPPPVHIKYKYPSLDPKIAVNLIFSMFKHKPLYIQLLHLMNKMGLEVPFSDNSEAIQFFKDTFQELFSDKIVTSERRSESESEIESCDETEKSKQSLPSLKKRQHTLPVMRKRAAAILSTAILPKVKKSQLNQEDVFDVVTPVTETKKISLIVNHDILTRPIEEPEVIGELGKFQKEETPLVELKETPVEEQPSMTRKELLKNRISHCEMKILPIYKNYHPGQPSMRLYIKNLAKTVTEQDVKRIYKGYIETLSEEEQNGFDVRVMQEGRMKGQAFITFPSIELAKTALNETNGFLLKERPMVVQFARVANKNTID</sequence>
<dbReference type="SMART" id="SM00360">
    <property type="entry name" value="RRM"/>
    <property type="match status" value="2"/>
</dbReference>
<dbReference type="GO" id="GO:0097157">
    <property type="term" value="F:pre-mRNA intronic binding"/>
    <property type="evidence" value="ECO:0007669"/>
    <property type="project" value="TreeGrafter"/>
</dbReference>
<dbReference type="Pfam" id="PF00076">
    <property type="entry name" value="RRM_1"/>
    <property type="match status" value="1"/>
</dbReference>
<dbReference type="InterPro" id="IPR035979">
    <property type="entry name" value="RBD_domain_sf"/>
</dbReference>
<dbReference type="PANTHER" id="PTHR16105">
    <property type="entry name" value="RNA-BINDING REGION-CONTAINING PROTEIN 3"/>
    <property type="match status" value="1"/>
</dbReference>
<evidence type="ECO:0000256" key="1">
    <source>
        <dbReference type="ARBA" id="ARBA00004123"/>
    </source>
</evidence>
<evidence type="ECO:0000256" key="4">
    <source>
        <dbReference type="ARBA" id="ARBA00022884"/>
    </source>
</evidence>
<dbReference type="SUPFAM" id="SSF54928">
    <property type="entry name" value="RNA-binding domain, RBD"/>
    <property type="match status" value="2"/>
</dbReference>
<dbReference type="GO" id="GO:0030626">
    <property type="term" value="F:U12 snRNA binding"/>
    <property type="evidence" value="ECO:0007669"/>
    <property type="project" value="TreeGrafter"/>
</dbReference>
<dbReference type="Gene3D" id="6.10.250.610">
    <property type="match status" value="1"/>
</dbReference>
<dbReference type="InterPro" id="IPR000504">
    <property type="entry name" value="RRM_dom"/>
</dbReference>
<organism evidence="9 10">
    <name type="scientific">Leptosia nina</name>
    <dbReference type="NCBI Taxonomy" id="320188"/>
    <lineage>
        <taxon>Eukaryota</taxon>
        <taxon>Metazoa</taxon>
        <taxon>Ecdysozoa</taxon>
        <taxon>Arthropoda</taxon>
        <taxon>Hexapoda</taxon>
        <taxon>Insecta</taxon>
        <taxon>Pterygota</taxon>
        <taxon>Neoptera</taxon>
        <taxon>Endopterygota</taxon>
        <taxon>Lepidoptera</taxon>
        <taxon>Glossata</taxon>
        <taxon>Ditrysia</taxon>
        <taxon>Papilionoidea</taxon>
        <taxon>Pieridae</taxon>
        <taxon>Pierinae</taxon>
        <taxon>Leptosia</taxon>
    </lineage>
</organism>
<dbReference type="PROSITE" id="PS50102">
    <property type="entry name" value="RRM"/>
    <property type="match status" value="2"/>
</dbReference>
<evidence type="ECO:0000256" key="6">
    <source>
        <dbReference type="PROSITE-ProRule" id="PRU00176"/>
    </source>
</evidence>
<feature type="region of interest" description="Disordered" evidence="7">
    <location>
        <begin position="190"/>
        <end position="215"/>
    </location>
</feature>
<keyword evidence="4 6" id="KW-0694">RNA-binding</keyword>
<keyword evidence="5" id="KW-0539">Nucleus</keyword>
<dbReference type="Proteomes" id="UP001497472">
    <property type="component" value="Unassembled WGS sequence"/>
</dbReference>
<dbReference type="FunFam" id="3.30.70.330:FF:000207">
    <property type="entry name" value="RNA-binding region (RNP1, RRM)-containing 3"/>
    <property type="match status" value="1"/>
</dbReference>
<evidence type="ECO:0000259" key="8">
    <source>
        <dbReference type="PROSITE" id="PS50102"/>
    </source>
</evidence>
<keyword evidence="10" id="KW-1185">Reference proteome</keyword>
<evidence type="ECO:0000256" key="7">
    <source>
        <dbReference type="SAM" id="MobiDB-lite"/>
    </source>
</evidence>
<gene>
    <name evidence="9" type="ORF">LNINA_LOCUS4537</name>
</gene>
<feature type="domain" description="RRM" evidence="8">
    <location>
        <begin position="338"/>
        <end position="421"/>
    </location>
</feature>
<evidence type="ECO:0000313" key="9">
    <source>
        <dbReference type="EMBL" id="CAK1544826.1"/>
    </source>
</evidence>